<keyword evidence="2" id="KW-1185">Reference proteome</keyword>
<dbReference type="InterPro" id="IPR000048">
    <property type="entry name" value="IQ_motif_EF-hand-BS"/>
</dbReference>
<name>A0AAV8Z628_9CUCU</name>
<organism evidence="1 2">
    <name type="scientific">Aromia moschata</name>
    <dbReference type="NCBI Taxonomy" id="1265417"/>
    <lineage>
        <taxon>Eukaryota</taxon>
        <taxon>Metazoa</taxon>
        <taxon>Ecdysozoa</taxon>
        <taxon>Arthropoda</taxon>
        <taxon>Hexapoda</taxon>
        <taxon>Insecta</taxon>
        <taxon>Pterygota</taxon>
        <taxon>Neoptera</taxon>
        <taxon>Endopterygota</taxon>
        <taxon>Coleoptera</taxon>
        <taxon>Polyphaga</taxon>
        <taxon>Cucujiformia</taxon>
        <taxon>Chrysomeloidea</taxon>
        <taxon>Cerambycidae</taxon>
        <taxon>Cerambycinae</taxon>
        <taxon>Callichromatini</taxon>
        <taxon>Aromia</taxon>
    </lineage>
</organism>
<evidence type="ECO:0000313" key="1">
    <source>
        <dbReference type="EMBL" id="KAJ8959386.1"/>
    </source>
</evidence>
<dbReference type="Pfam" id="PF00612">
    <property type="entry name" value="IQ"/>
    <property type="match status" value="1"/>
</dbReference>
<proteinExistence type="predicted"/>
<dbReference type="InterPro" id="IPR027417">
    <property type="entry name" value="P-loop_NTPase"/>
</dbReference>
<dbReference type="Proteomes" id="UP001162162">
    <property type="component" value="Unassembled WGS sequence"/>
</dbReference>
<dbReference type="CDD" id="cd23767">
    <property type="entry name" value="IQCD"/>
    <property type="match status" value="1"/>
</dbReference>
<accession>A0AAV8Z628</accession>
<protein>
    <submittedName>
        <fullName evidence="1">Uncharacterized protein</fullName>
    </submittedName>
</protein>
<gene>
    <name evidence="1" type="ORF">NQ318_022072</name>
</gene>
<comment type="caution">
    <text evidence="1">The sequence shown here is derived from an EMBL/GenBank/DDBJ whole genome shotgun (WGS) entry which is preliminary data.</text>
</comment>
<dbReference type="SMART" id="SM00015">
    <property type="entry name" value="IQ"/>
    <property type="match status" value="1"/>
</dbReference>
<sequence length="76" mass="8610">MISTTSNCITQAEPLMEIVTSPGSAYILQDHGNEAKRLHFAAVKIQSAFRGYLIRSAMKQLNRLATLIQKTFREWL</sequence>
<dbReference type="PROSITE" id="PS50096">
    <property type="entry name" value="IQ"/>
    <property type="match status" value="1"/>
</dbReference>
<dbReference type="EMBL" id="JAPWTK010000013">
    <property type="protein sequence ID" value="KAJ8959386.1"/>
    <property type="molecule type" value="Genomic_DNA"/>
</dbReference>
<dbReference type="Gene3D" id="1.20.5.190">
    <property type="match status" value="1"/>
</dbReference>
<dbReference type="SUPFAM" id="SSF52540">
    <property type="entry name" value="P-loop containing nucleoside triphosphate hydrolases"/>
    <property type="match status" value="1"/>
</dbReference>
<dbReference type="AlphaFoldDB" id="A0AAV8Z628"/>
<reference evidence="1" key="1">
    <citation type="journal article" date="2023" name="Insect Mol. Biol.">
        <title>Genome sequencing provides insights into the evolution of gene families encoding plant cell wall-degrading enzymes in longhorned beetles.</title>
        <authorList>
            <person name="Shin N.R."/>
            <person name="Okamura Y."/>
            <person name="Kirsch R."/>
            <person name="Pauchet Y."/>
        </authorList>
    </citation>
    <scope>NUCLEOTIDE SEQUENCE</scope>
    <source>
        <strain evidence="1">AMC_N1</strain>
    </source>
</reference>
<evidence type="ECO:0000313" key="2">
    <source>
        <dbReference type="Proteomes" id="UP001162162"/>
    </source>
</evidence>